<reference evidence="1 2" key="1">
    <citation type="submission" date="2015-09" db="EMBL/GenBank/DDBJ databases">
        <title>Aphanizomenon flos-aquae WA102.</title>
        <authorList>
            <person name="Driscoll C."/>
        </authorList>
    </citation>
    <scope>NUCLEOTIDE SEQUENCE [LARGE SCALE GENOMIC DNA]</scope>
    <source>
        <strain evidence="1">WA102</strain>
    </source>
</reference>
<protein>
    <submittedName>
        <fullName evidence="1">Uncharacterized protein</fullName>
    </submittedName>
</protein>
<gene>
    <name evidence="1" type="ORF">AN484_09425</name>
</gene>
<dbReference type="AlphaFoldDB" id="A0A1B7X3K9"/>
<sequence length="75" mass="8900">MKNTNEIEQARKILKDNGFYVDYLWHIDDVIIGKQHHDCSKKDAYHILDMAMRNEATTEQIWLSIEYAIDETLIC</sequence>
<name>A0A1B7X3K9_APHFL</name>
<evidence type="ECO:0000313" key="2">
    <source>
        <dbReference type="Proteomes" id="UP000092093"/>
    </source>
</evidence>
<dbReference type="EMBL" id="LJOW01000036">
    <property type="protein sequence ID" value="OBQ43956.1"/>
    <property type="molecule type" value="Genomic_DNA"/>
</dbReference>
<comment type="caution">
    <text evidence="1">The sequence shown here is derived from an EMBL/GenBank/DDBJ whole genome shotgun (WGS) entry which is preliminary data.</text>
</comment>
<proteinExistence type="predicted"/>
<dbReference type="Proteomes" id="UP000092093">
    <property type="component" value="Unassembled WGS sequence"/>
</dbReference>
<organism evidence="1 2">
    <name type="scientific">Aphanizomenon flos-aquae WA102</name>
    <dbReference type="NCBI Taxonomy" id="1710896"/>
    <lineage>
        <taxon>Bacteria</taxon>
        <taxon>Bacillati</taxon>
        <taxon>Cyanobacteriota</taxon>
        <taxon>Cyanophyceae</taxon>
        <taxon>Nostocales</taxon>
        <taxon>Aphanizomenonaceae</taxon>
        <taxon>Aphanizomenon</taxon>
    </lineage>
</organism>
<evidence type="ECO:0000313" key="1">
    <source>
        <dbReference type="EMBL" id="OBQ43956.1"/>
    </source>
</evidence>
<accession>A0A1B7X3K9</accession>